<dbReference type="InterPro" id="IPR020635">
    <property type="entry name" value="Tyr_kinase_cat_dom"/>
</dbReference>
<dbReference type="PANTHER" id="PTHR44167:SF24">
    <property type="entry name" value="SERINE_THREONINE-PROTEIN KINASE CHK2"/>
    <property type="match status" value="1"/>
</dbReference>
<gene>
    <name evidence="2" type="ORF">EV146_10642</name>
</gene>
<protein>
    <submittedName>
        <fullName evidence="2">Serine/threonine-protein kinase</fullName>
    </submittedName>
</protein>
<reference evidence="2 3" key="1">
    <citation type="journal article" date="2015" name="Stand. Genomic Sci.">
        <title>Genomic Encyclopedia of Bacterial and Archaeal Type Strains, Phase III: the genomes of soil and plant-associated and newly described type strains.</title>
        <authorList>
            <person name="Whitman W.B."/>
            <person name="Woyke T."/>
            <person name="Klenk H.P."/>
            <person name="Zhou Y."/>
            <person name="Lilburn T.G."/>
            <person name="Beck B.J."/>
            <person name="De Vos P."/>
            <person name="Vandamme P."/>
            <person name="Eisen J.A."/>
            <person name="Garrity G."/>
            <person name="Hugenholtz P."/>
            <person name="Kyrpides N.C."/>
        </authorList>
    </citation>
    <scope>NUCLEOTIDE SEQUENCE [LARGE SCALE GENOMIC DNA]</scope>
    <source>
        <strain evidence="2 3">CV53</strain>
    </source>
</reference>
<dbReference type="Proteomes" id="UP000295689">
    <property type="component" value="Unassembled WGS sequence"/>
</dbReference>
<dbReference type="Pfam" id="PF00069">
    <property type="entry name" value="Pkinase"/>
    <property type="match status" value="1"/>
</dbReference>
<keyword evidence="2" id="KW-0808">Transferase</keyword>
<dbReference type="InterPro" id="IPR000719">
    <property type="entry name" value="Prot_kinase_dom"/>
</dbReference>
<dbReference type="GO" id="GO:0004713">
    <property type="term" value="F:protein tyrosine kinase activity"/>
    <property type="evidence" value="ECO:0007669"/>
    <property type="project" value="InterPro"/>
</dbReference>
<dbReference type="EMBL" id="SLVV01000006">
    <property type="protein sequence ID" value="TCN24843.1"/>
    <property type="molecule type" value="Genomic_DNA"/>
</dbReference>
<feature type="domain" description="Protein kinase" evidence="1">
    <location>
        <begin position="27"/>
        <end position="276"/>
    </location>
</feature>
<evidence type="ECO:0000259" key="1">
    <source>
        <dbReference type="PROSITE" id="PS50011"/>
    </source>
</evidence>
<comment type="caution">
    <text evidence="2">The sequence shown here is derived from an EMBL/GenBank/DDBJ whole genome shotgun (WGS) entry which is preliminary data.</text>
</comment>
<dbReference type="RefSeq" id="WP_132005981.1">
    <property type="nucleotide sequence ID" value="NZ_JABUHM010000004.1"/>
</dbReference>
<sequence>MIKSLILGFSDAMEQCYKKGEIIGGRHRIDSLLGTGSYGRSYLVYDCGEQRQAVLKSLRLHKRLTRRGRESFMREAELLQSFCHPAIPKFYCIGEHQGVPYFTMEQIHGKTFEQLIFEDGKTYSEHQAFTIGMKIIRIIGYIHSRGIVHRDIRIPNVMVQGSELKLIDFGLARSLERNTNPWRRKPANLLKEASYQSDFYGLGHLILFLLFSGFEAGENQKELCWEEELKLPPFSTFVIRKLLQEEKPYQGWKDIYEDFNKIVHKTGRGGNENVNL</sequence>
<keyword evidence="2" id="KW-0418">Kinase</keyword>
<dbReference type="Gene3D" id="1.10.510.10">
    <property type="entry name" value="Transferase(Phosphotransferase) domain 1"/>
    <property type="match status" value="1"/>
</dbReference>
<keyword evidence="3" id="KW-1185">Reference proteome</keyword>
<dbReference type="PANTHER" id="PTHR44167">
    <property type="entry name" value="OVARIAN-SPECIFIC SERINE/THREONINE-PROTEIN KINASE LOK-RELATED"/>
    <property type="match status" value="1"/>
</dbReference>
<evidence type="ECO:0000313" key="3">
    <source>
        <dbReference type="Proteomes" id="UP000295689"/>
    </source>
</evidence>
<organism evidence="2 3">
    <name type="scientific">Mesobacillus foraminis</name>
    <dbReference type="NCBI Taxonomy" id="279826"/>
    <lineage>
        <taxon>Bacteria</taxon>
        <taxon>Bacillati</taxon>
        <taxon>Bacillota</taxon>
        <taxon>Bacilli</taxon>
        <taxon>Bacillales</taxon>
        <taxon>Bacillaceae</taxon>
        <taxon>Mesobacillus</taxon>
    </lineage>
</organism>
<dbReference type="SUPFAM" id="SSF56112">
    <property type="entry name" value="Protein kinase-like (PK-like)"/>
    <property type="match status" value="1"/>
</dbReference>
<proteinExistence type="predicted"/>
<evidence type="ECO:0000313" key="2">
    <source>
        <dbReference type="EMBL" id="TCN24843.1"/>
    </source>
</evidence>
<dbReference type="InterPro" id="IPR011009">
    <property type="entry name" value="Kinase-like_dom_sf"/>
</dbReference>
<dbReference type="GO" id="GO:0005524">
    <property type="term" value="F:ATP binding"/>
    <property type="evidence" value="ECO:0007669"/>
    <property type="project" value="InterPro"/>
</dbReference>
<name>A0A4R2BED9_9BACI</name>
<dbReference type="AlphaFoldDB" id="A0A4R2BED9"/>
<dbReference type="SMART" id="SM00219">
    <property type="entry name" value="TyrKc"/>
    <property type="match status" value="1"/>
</dbReference>
<dbReference type="PROSITE" id="PS50011">
    <property type="entry name" value="PROTEIN_KINASE_DOM"/>
    <property type="match status" value="1"/>
</dbReference>
<accession>A0A4R2BED9</accession>
<dbReference type="CDD" id="cd14014">
    <property type="entry name" value="STKc_PknB_like"/>
    <property type="match status" value="1"/>
</dbReference>